<keyword evidence="3" id="KW-0731">Sigma factor</keyword>
<evidence type="ECO:0000256" key="3">
    <source>
        <dbReference type="ARBA" id="ARBA00023082"/>
    </source>
</evidence>
<comment type="caution">
    <text evidence="7">The sequence shown here is derived from an EMBL/GenBank/DDBJ whole genome shotgun (WGS) entry which is preliminary data.</text>
</comment>
<dbReference type="Gene3D" id="1.10.1740.10">
    <property type="match status" value="1"/>
</dbReference>
<evidence type="ECO:0000313" key="7">
    <source>
        <dbReference type="EMBL" id="PHN07653.1"/>
    </source>
</evidence>
<evidence type="ECO:0000256" key="4">
    <source>
        <dbReference type="ARBA" id="ARBA00023163"/>
    </source>
</evidence>
<dbReference type="PANTHER" id="PTHR43133">
    <property type="entry name" value="RNA POLYMERASE ECF-TYPE SIGMA FACTO"/>
    <property type="match status" value="1"/>
</dbReference>
<feature type="domain" description="RNA polymerase sigma factor 70 region 4 type 2" evidence="6">
    <location>
        <begin position="108"/>
        <end position="159"/>
    </location>
</feature>
<evidence type="ECO:0000256" key="2">
    <source>
        <dbReference type="ARBA" id="ARBA00023015"/>
    </source>
</evidence>
<evidence type="ECO:0000259" key="6">
    <source>
        <dbReference type="Pfam" id="PF08281"/>
    </source>
</evidence>
<dbReference type="PANTHER" id="PTHR43133:SF25">
    <property type="entry name" value="RNA POLYMERASE SIGMA FACTOR RFAY-RELATED"/>
    <property type="match status" value="1"/>
</dbReference>
<protein>
    <recommendedName>
        <fullName evidence="9">RNA polymerase subunit sigma</fullName>
    </recommendedName>
</protein>
<dbReference type="AlphaFoldDB" id="A0A2D0NIS1"/>
<dbReference type="Pfam" id="PF04542">
    <property type="entry name" value="Sigma70_r2"/>
    <property type="match status" value="1"/>
</dbReference>
<keyword evidence="4" id="KW-0804">Transcription</keyword>
<evidence type="ECO:0000259" key="5">
    <source>
        <dbReference type="Pfam" id="PF04542"/>
    </source>
</evidence>
<dbReference type="SUPFAM" id="SSF88659">
    <property type="entry name" value="Sigma3 and sigma4 domains of RNA polymerase sigma factors"/>
    <property type="match status" value="1"/>
</dbReference>
<dbReference type="SUPFAM" id="SSF88946">
    <property type="entry name" value="Sigma2 domain of RNA polymerase sigma factors"/>
    <property type="match status" value="1"/>
</dbReference>
<dbReference type="EMBL" id="PDUD01000009">
    <property type="protein sequence ID" value="PHN07653.1"/>
    <property type="molecule type" value="Genomic_DNA"/>
</dbReference>
<dbReference type="InterPro" id="IPR013324">
    <property type="entry name" value="RNA_pol_sigma_r3/r4-like"/>
</dbReference>
<gene>
    <name evidence="7" type="ORF">CRP01_06020</name>
</gene>
<sequence length="173" mass="20456">MTTIEFTEQLNQFEAFLNNFALRLTHNQEKAKDLVQDTSLRAFRYREKFQVGTNFKGWISTIMRNTFINQYRKDKKRRHVSEPVESFAYALEGKIITPNEGESNLRMQEIISMFDSMSDLYSVPFLLHYRGFEYKEIAEKLDLPIGTVKSRIHTARNKMKANIEQQYASRVIK</sequence>
<dbReference type="Gene3D" id="1.10.10.10">
    <property type="entry name" value="Winged helix-like DNA-binding domain superfamily/Winged helix DNA-binding domain"/>
    <property type="match status" value="1"/>
</dbReference>
<evidence type="ECO:0000313" key="8">
    <source>
        <dbReference type="Proteomes" id="UP000223913"/>
    </source>
</evidence>
<dbReference type="InterPro" id="IPR014284">
    <property type="entry name" value="RNA_pol_sigma-70_dom"/>
</dbReference>
<reference evidence="7 8" key="1">
    <citation type="submission" date="2017-10" db="EMBL/GenBank/DDBJ databases">
        <title>The draft genome sequence of Lewinella nigricans NBRC 102662.</title>
        <authorList>
            <person name="Wang K."/>
        </authorList>
    </citation>
    <scope>NUCLEOTIDE SEQUENCE [LARGE SCALE GENOMIC DNA]</scope>
    <source>
        <strain evidence="7 8">NBRC 102662</strain>
    </source>
</reference>
<dbReference type="InterPro" id="IPR039425">
    <property type="entry name" value="RNA_pol_sigma-70-like"/>
</dbReference>
<dbReference type="InterPro" id="IPR013325">
    <property type="entry name" value="RNA_pol_sigma_r2"/>
</dbReference>
<evidence type="ECO:0008006" key="9">
    <source>
        <dbReference type="Google" id="ProtNLM"/>
    </source>
</evidence>
<dbReference type="InterPro" id="IPR007627">
    <property type="entry name" value="RNA_pol_sigma70_r2"/>
</dbReference>
<feature type="domain" description="RNA polymerase sigma-70 region 2" evidence="5">
    <location>
        <begin position="14"/>
        <end position="76"/>
    </location>
</feature>
<dbReference type="InterPro" id="IPR036388">
    <property type="entry name" value="WH-like_DNA-bd_sf"/>
</dbReference>
<organism evidence="7 8">
    <name type="scientific">Flavilitoribacter nigricans (strain ATCC 23147 / DSM 23189 / NBRC 102662 / NCIMB 1420 / SS-2)</name>
    <name type="common">Lewinella nigricans</name>
    <dbReference type="NCBI Taxonomy" id="1122177"/>
    <lineage>
        <taxon>Bacteria</taxon>
        <taxon>Pseudomonadati</taxon>
        <taxon>Bacteroidota</taxon>
        <taxon>Saprospiria</taxon>
        <taxon>Saprospirales</taxon>
        <taxon>Lewinellaceae</taxon>
        <taxon>Flavilitoribacter</taxon>
    </lineage>
</organism>
<keyword evidence="2" id="KW-0805">Transcription regulation</keyword>
<dbReference type="GO" id="GO:0006352">
    <property type="term" value="P:DNA-templated transcription initiation"/>
    <property type="evidence" value="ECO:0007669"/>
    <property type="project" value="InterPro"/>
</dbReference>
<dbReference type="NCBIfam" id="TIGR02937">
    <property type="entry name" value="sigma70-ECF"/>
    <property type="match status" value="1"/>
</dbReference>
<evidence type="ECO:0000256" key="1">
    <source>
        <dbReference type="ARBA" id="ARBA00010641"/>
    </source>
</evidence>
<name>A0A2D0NIS1_FLAN2</name>
<keyword evidence="8" id="KW-1185">Reference proteome</keyword>
<dbReference type="GO" id="GO:0003677">
    <property type="term" value="F:DNA binding"/>
    <property type="evidence" value="ECO:0007669"/>
    <property type="project" value="InterPro"/>
</dbReference>
<accession>A0A2D0NIS1</accession>
<dbReference type="GO" id="GO:0016987">
    <property type="term" value="F:sigma factor activity"/>
    <property type="evidence" value="ECO:0007669"/>
    <property type="project" value="UniProtKB-KW"/>
</dbReference>
<dbReference type="InterPro" id="IPR013249">
    <property type="entry name" value="RNA_pol_sigma70_r4_t2"/>
</dbReference>
<dbReference type="RefSeq" id="WP_099149101.1">
    <property type="nucleotide sequence ID" value="NZ_PDUD01000009.1"/>
</dbReference>
<dbReference type="CDD" id="cd06171">
    <property type="entry name" value="Sigma70_r4"/>
    <property type="match status" value="1"/>
</dbReference>
<dbReference type="Pfam" id="PF08281">
    <property type="entry name" value="Sigma70_r4_2"/>
    <property type="match status" value="1"/>
</dbReference>
<dbReference type="Proteomes" id="UP000223913">
    <property type="component" value="Unassembled WGS sequence"/>
</dbReference>
<comment type="similarity">
    <text evidence="1">Belongs to the sigma-70 factor family. ECF subfamily.</text>
</comment>
<dbReference type="OrthoDB" id="9803470at2"/>
<proteinExistence type="inferred from homology"/>